<reference evidence="2 3" key="1">
    <citation type="journal article" date="2020" name="G3 (Bethesda)">
        <title>Improved Reference Genome for Cyclotella cryptica CCMP332, a Model for Cell Wall Morphogenesis, Salinity Adaptation, and Lipid Production in Diatoms (Bacillariophyta).</title>
        <authorList>
            <person name="Roberts W.R."/>
            <person name="Downey K.M."/>
            <person name="Ruck E.C."/>
            <person name="Traller J.C."/>
            <person name="Alverson A.J."/>
        </authorList>
    </citation>
    <scope>NUCLEOTIDE SEQUENCE [LARGE SCALE GENOMIC DNA]</scope>
    <source>
        <strain evidence="2 3">CCMP332</strain>
    </source>
</reference>
<dbReference type="PANTHER" id="PTHR43798">
    <property type="entry name" value="MONOACYLGLYCEROL LIPASE"/>
    <property type="match status" value="1"/>
</dbReference>
<dbReference type="Gene3D" id="3.40.50.1820">
    <property type="entry name" value="alpha/beta hydrolase"/>
    <property type="match status" value="1"/>
</dbReference>
<dbReference type="EMBL" id="JABMIG020000090">
    <property type="protein sequence ID" value="KAL3793499.1"/>
    <property type="molecule type" value="Genomic_DNA"/>
</dbReference>
<dbReference type="SUPFAM" id="SSF53474">
    <property type="entry name" value="alpha/beta-Hydrolases"/>
    <property type="match status" value="1"/>
</dbReference>
<dbReference type="InterPro" id="IPR029058">
    <property type="entry name" value="AB_hydrolase_fold"/>
</dbReference>
<dbReference type="PANTHER" id="PTHR43798:SF33">
    <property type="entry name" value="HYDROLASE, PUTATIVE (AFU_ORTHOLOGUE AFUA_2G14860)-RELATED"/>
    <property type="match status" value="1"/>
</dbReference>
<sequence>MSILTRRQSILAAAALTSRTFYNSRGSSLSSCQAFVPTPFHRIRPNSSAIQLPASTSPGRHFLSSTTDETISNIELPSKTGPRNGLHRHTIYADDSHPLRLYSRSPSAHAKPWLSPSSAARSILLLHGRTWSSQPVFDLRTSEGDEKKQSLLQSLSDLGFRAYALDLRGFGETPRDTDKHGNGGYTTPRRCVQDVKCAIDWITNRHYHELESNESSSDNSSDDPTVINTKPALLGWSQGALVAQLYAQQHASTISDLILFGSIYDPRVIYPRKPLYDPSGRLVGSTPENKPPAPQIPNTDVAALEDFTLPGTICDEAAMAFSSLALTVDPIKVAWDDLHEFNVANPALIHVPTMVICGSQDPYVSWEAQRELYERLGTEDRVWCVLPGCDHAAHILKARKMFVRSVVGFLLRKEGF</sequence>
<evidence type="ECO:0000313" key="3">
    <source>
        <dbReference type="Proteomes" id="UP001516023"/>
    </source>
</evidence>
<organism evidence="2 3">
    <name type="scientific">Cyclotella cryptica</name>
    <dbReference type="NCBI Taxonomy" id="29204"/>
    <lineage>
        <taxon>Eukaryota</taxon>
        <taxon>Sar</taxon>
        <taxon>Stramenopiles</taxon>
        <taxon>Ochrophyta</taxon>
        <taxon>Bacillariophyta</taxon>
        <taxon>Coscinodiscophyceae</taxon>
        <taxon>Thalassiosirophycidae</taxon>
        <taxon>Stephanodiscales</taxon>
        <taxon>Stephanodiscaceae</taxon>
        <taxon>Cyclotella</taxon>
    </lineage>
</organism>
<feature type="domain" description="AB hydrolase-1" evidence="1">
    <location>
        <begin position="123"/>
        <end position="395"/>
    </location>
</feature>
<comment type="caution">
    <text evidence="2">The sequence shown here is derived from an EMBL/GenBank/DDBJ whole genome shotgun (WGS) entry which is preliminary data.</text>
</comment>
<keyword evidence="3" id="KW-1185">Reference proteome</keyword>
<evidence type="ECO:0000313" key="2">
    <source>
        <dbReference type="EMBL" id="KAL3793499.1"/>
    </source>
</evidence>
<dbReference type="InterPro" id="IPR000073">
    <property type="entry name" value="AB_hydrolase_1"/>
</dbReference>
<dbReference type="Pfam" id="PF12697">
    <property type="entry name" value="Abhydrolase_6"/>
    <property type="match status" value="1"/>
</dbReference>
<proteinExistence type="predicted"/>
<dbReference type="AlphaFoldDB" id="A0ABD3Q0U9"/>
<name>A0ABD3Q0U9_9STRA</name>
<dbReference type="Proteomes" id="UP001516023">
    <property type="component" value="Unassembled WGS sequence"/>
</dbReference>
<dbReference type="InterPro" id="IPR050266">
    <property type="entry name" value="AB_hydrolase_sf"/>
</dbReference>
<protein>
    <recommendedName>
        <fullName evidence="1">AB hydrolase-1 domain-containing protein</fullName>
    </recommendedName>
</protein>
<gene>
    <name evidence="2" type="ORF">HJC23_007239</name>
</gene>
<evidence type="ECO:0000259" key="1">
    <source>
        <dbReference type="Pfam" id="PF12697"/>
    </source>
</evidence>
<accession>A0ABD3Q0U9</accession>